<dbReference type="AlphaFoldDB" id="A0A0J6S3M2"/>
<organism evidence="2 3">
    <name type="scientific">Methylobacterium aquaticum</name>
    <dbReference type="NCBI Taxonomy" id="270351"/>
    <lineage>
        <taxon>Bacteria</taxon>
        <taxon>Pseudomonadati</taxon>
        <taxon>Pseudomonadota</taxon>
        <taxon>Alphaproteobacteria</taxon>
        <taxon>Hyphomicrobiales</taxon>
        <taxon>Methylobacteriaceae</taxon>
        <taxon>Methylobacterium</taxon>
    </lineage>
</organism>
<comment type="caution">
    <text evidence="2">The sequence shown here is derived from an EMBL/GenBank/DDBJ whole genome shotgun (WGS) entry which is preliminary data.</text>
</comment>
<evidence type="ECO:0000259" key="1">
    <source>
        <dbReference type="Pfam" id="PF13400"/>
    </source>
</evidence>
<dbReference type="Pfam" id="PF13400">
    <property type="entry name" value="Tad"/>
    <property type="match status" value="1"/>
</dbReference>
<sequence>MPLIATMNPRSPLAPHLDRFRQSRGGSVIVVLSLLLPILAMAAVGVAEMTEVTLARAKLQGYVDAAAIRGAGEFGVDQSAATAERVRLYADGEAEPLRKRWTITSAVAIDSAARTVTVVQKGHRASFFRNMLPPGGWTIEAKATAVRTARKPLCVLASQEPTRLVTPTAIDLDNNSAITANDCLVQSNANLTAAPSTSLWAGEVRAVGSATGPVRPAPVTDAPPMADPFAKMRIDVPLLCDTPLSINIGSGTIYLNPGVHCGELSLLGFTTIVLLPGDHYFLGPYLNVLGNSVITGTDVVMIFKGLISAQVIGMSKLEIEGRKSGPYAGFAIITDRDYYGDFAISTSNARKIVGTIYLPNASLTVAGFGNKVADQSPWTVVVARTLRTMGSANLMINANYNSSTVPVPSGVGPSKDQPVRLAQ</sequence>
<feature type="domain" description="Putative Flp pilus-assembly TadG-like N-terminal" evidence="1">
    <location>
        <begin position="26"/>
        <end position="72"/>
    </location>
</feature>
<name>A0A0J6S3M2_9HYPH</name>
<evidence type="ECO:0000313" key="2">
    <source>
        <dbReference type="EMBL" id="KMO28259.1"/>
    </source>
</evidence>
<reference evidence="2 3" key="1">
    <citation type="submission" date="2015-03" db="EMBL/GenBank/DDBJ databases">
        <title>Genome sequencing of Methylobacterium aquaticum DSM16371 type strain.</title>
        <authorList>
            <person name="Chaudhry V."/>
            <person name="Patil P.B."/>
        </authorList>
    </citation>
    <scope>NUCLEOTIDE SEQUENCE [LARGE SCALE GENOMIC DNA]</scope>
    <source>
        <strain evidence="2 3">DSM 16371</strain>
    </source>
</reference>
<proteinExistence type="predicted"/>
<protein>
    <recommendedName>
        <fullName evidence="1">Putative Flp pilus-assembly TadG-like N-terminal domain-containing protein</fullName>
    </recommendedName>
</protein>
<accession>A0A0J6S3M2</accession>
<dbReference type="PATRIC" id="fig|270351.6.peg.3833"/>
<dbReference type="EMBL" id="LABX01000256">
    <property type="protein sequence ID" value="KMO28259.1"/>
    <property type="molecule type" value="Genomic_DNA"/>
</dbReference>
<dbReference type="Proteomes" id="UP000035929">
    <property type="component" value="Unassembled WGS sequence"/>
</dbReference>
<gene>
    <name evidence="2" type="ORF">VP06_28130</name>
</gene>
<evidence type="ECO:0000313" key="3">
    <source>
        <dbReference type="Proteomes" id="UP000035929"/>
    </source>
</evidence>
<dbReference type="InterPro" id="IPR028087">
    <property type="entry name" value="Tad_N"/>
</dbReference>